<dbReference type="AlphaFoldDB" id="A0A949JCI9"/>
<dbReference type="Pfam" id="PF06197">
    <property type="entry name" value="DUF998"/>
    <property type="match status" value="1"/>
</dbReference>
<dbReference type="RefSeq" id="WP_211039376.1">
    <property type="nucleotide sequence ID" value="NZ_JAELVF020000001.1"/>
</dbReference>
<gene>
    <name evidence="2" type="ORF">JGS22_007910</name>
</gene>
<reference evidence="2" key="1">
    <citation type="submission" date="2021-06" db="EMBL/GenBank/DDBJ databases">
        <title>Sequencing of actinobacteria type strains.</title>
        <authorList>
            <person name="Nguyen G.-S."/>
            <person name="Wentzel A."/>
        </authorList>
    </citation>
    <scope>NUCLEOTIDE SEQUENCE</scope>
    <source>
        <strain evidence="2">P38-E01</strain>
    </source>
</reference>
<protein>
    <submittedName>
        <fullName evidence="2">DUF998 domain-containing protein</fullName>
    </submittedName>
</protein>
<proteinExistence type="predicted"/>
<feature type="transmembrane region" description="Helical" evidence="1">
    <location>
        <begin position="121"/>
        <end position="140"/>
    </location>
</feature>
<keyword evidence="1" id="KW-1133">Transmembrane helix</keyword>
<evidence type="ECO:0000313" key="3">
    <source>
        <dbReference type="Proteomes" id="UP000694501"/>
    </source>
</evidence>
<feature type="transmembrane region" description="Helical" evidence="1">
    <location>
        <begin position="152"/>
        <end position="171"/>
    </location>
</feature>
<dbReference type="InterPro" id="IPR009339">
    <property type="entry name" value="DUF998"/>
</dbReference>
<keyword evidence="1" id="KW-0472">Membrane</keyword>
<feature type="transmembrane region" description="Helical" evidence="1">
    <location>
        <begin position="56"/>
        <end position="77"/>
    </location>
</feature>
<evidence type="ECO:0000256" key="1">
    <source>
        <dbReference type="SAM" id="Phobius"/>
    </source>
</evidence>
<accession>A0A949JCI9</accession>
<feature type="transmembrane region" description="Helical" evidence="1">
    <location>
        <begin position="89"/>
        <end position="109"/>
    </location>
</feature>
<dbReference type="EMBL" id="JAELVF020000001">
    <property type="protein sequence ID" value="MBU7597548.1"/>
    <property type="molecule type" value="Genomic_DNA"/>
</dbReference>
<dbReference type="Proteomes" id="UP000694501">
    <property type="component" value="Unassembled WGS sequence"/>
</dbReference>
<organism evidence="2 3">
    <name type="scientific">Streptomyces tardus</name>
    <dbReference type="NCBI Taxonomy" id="2780544"/>
    <lineage>
        <taxon>Bacteria</taxon>
        <taxon>Bacillati</taxon>
        <taxon>Actinomycetota</taxon>
        <taxon>Actinomycetes</taxon>
        <taxon>Kitasatosporales</taxon>
        <taxon>Streptomycetaceae</taxon>
        <taxon>Streptomyces</taxon>
    </lineage>
</organism>
<comment type="caution">
    <text evidence="2">The sequence shown here is derived from an EMBL/GenBank/DDBJ whole genome shotgun (WGS) entry which is preliminary data.</text>
</comment>
<name>A0A949JCI9_9ACTN</name>
<evidence type="ECO:0000313" key="2">
    <source>
        <dbReference type="EMBL" id="MBU7597548.1"/>
    </source>
</evidence>
<feature type="transmembrane region" description="Helical" evidence="1">
    <location>
        <begin position="191"/>
        <end position="210"/>
    </location>
</feature>
<keyword evidence="3" id="KW-1185">Reference proteome</keyword>
<keyword evidence="1" id="KW-0812">Transmembrane</keyword>
<sequence>MRWAGVVLVVAAVGYVLCEALAASQFPGYSYAHHYISDLGVPYESEEGRGFRSRAALLMNLAFVGQGVLLLLGVVLVLRGARNTPRAPLLGPGALYAVGMLLVGTVHAGPREAADGTSLPHAVGAGAAIVCGNVLALVAARMSERFGGGRRYRCASAALGVLGLLSLVMFVADSGSSAFHLLPDGVWERLAVYPITAWELLTGCTLLLTVRRRRAGVRGGVRGGAYADPAGGRDGPV</sequence>